<accession>A0ABV6J840</accession>
<keyword evidence="2" id="KW-0503">Monooxygenase</keyword>
<dbReference type="Pfam" id="PF03992">
    <property type="entry name" value="ABM"/>
    <property type="match status" value="1"/>
</dbReference>
<name>A0ABV6J840_9BACL</name>
<dbReference type="Gene3D" id="3.30.70.100">
    <property type="match status" value="1"/>
</dbReference>
<protein>
    <submittedName>
        <fullName evidence="2">Quinol monooxygenase</fullName>
        <ecNumber evidence="2">1.-.-.-</ecNumber>
    </submittedName>
</protein>
<dbReference type="InterPro" id="IPR007138">
    <property type="entry name" value="ABM_dom"/>
</dbReference>
<gene>
    <name evidence="2" type="ORF">ACFFJ8_11850</name>
</gene>
<keyword evidence="3" id="KW-1185">Reference proteome</keyword>
<comment type="caution">
    <text evidence="2">The sequence shown here is derived from an EMBL/GenBank/DDBJ whole genome shotgun (WGS) entry which is preliminary data.</text>
</comment>
<dbReference type="EMBL" id="JBHLVF010000013">
    <property type="protein sequence ID" value="MFC0392055.1"/>
    <property type="molecule type" value="Genomic_DNA"/>
</dbReference>
<evidence type="ECO:0000313" key="2">
    <source>
        <dbReference type="EMBL" id="MFC0392055.1"/>
    </source>
</evidence>
<dbReference type="PROSITE" id="PS51725">
    <property type="entry name" value="ABM"/>
    <property type="match status" value="1"/>
</dbReference>
<organism evidence="2 3">
    <name type="scientific">Paenibacillus mendelii</name>
    <dbReference type="NCBI Taxonomy" id="206163"/>
    <lineage>
        <taxon>Bacteria</taxon>
        <taxon>Bacillati</taxon>
        <taxon>Bacillota</taxon>
        <taxon>Bacilli</taxon>
        <taxon>Bacillales</taxon>
        <taxon>Paenibacillaceae</taxon>
        <taxon>Paenibacillus</taxon>
    </lineage>
</organism>
<sequence length="98" mass="11013">MIIIHARLQVKPDQEQSFLEEMRTLLPQTRAEAGNISYDLLKSTEQAHHYTMVELWKDMGAAASHNSSAHFTAFLQKAAAFLAAPMDLNVFNGEPVNR</sequence>
<proteinExistence type="predicted"/>
<dbReference type="InterPro" id="IPR011008">
    <property type="entry name" value="Dimeric_a/b-barrel"/>
</dbReference>
<evidence type="ECO:0000259" key="1">
    <source>
        <dbReference type="PROSITE" id="PS51725"/>
    </source>
</evidence>
<dbReference type="InterPro" id="IPR050744">
    <property type="entry name" value="AI-2_Isomerase_LsrG"/>
</dbReference>
<dbReference type="PANTHER" id="PTHR33336">
    <property type="entry name" value="QUINOL MONOOXYGENASE YGIN-RELATED"/>
    <property type="match status" value="1"/>
</dbReference>
<feature type="domain" description="ABM" evidence="1">
    <location>
        <begin position="2"/>
        <end position="91"/>
    </location>
</feature>
<dbReference type="PANTHER" id="PTHR33336:SF3">
    <property type="entry name" value="ABM DOMAIN-CONTAINING PROTEIN"/>
    <property type="match status" value="1"/>
</dbReference>
<keyword evidence="2" id="KW-0560">Oxidoreductase</keyword>
<dbReference type="GO" id="GO:0004497">
    <property type="term" value="F:monooxygenase activity"/>
    <property type="evidence" value="ECO:0007669"/>
    <property type="project" value="UniProtKB-KW"/>
</dbReference>
<evidence type="ECO:0000313" key="3">
    <source>
        <dbReference type="Proteomes" id="UP001589818"/>
    </source>
</evidence>
<reference evidence="2 3" key="1">
    <citation type="submission" date="2024-09" db="EMBL/GenBank/DDBJ databases">
        <authorList>
            <person name="Sun Q."/>
            <person name="Mori K."/>
        </authorList>
    </citation>
    <scope>NUCLEOTIDE SEQUENCE [LARGE SCALE GENOMIC DNA]</scope>
    <source>
        <strain evidence="2 3">CCM 4839</strain>
    </source>
</reference>
<dbReference type="EC" id="1.-.-.-" evidence="2"/>
<dbReference type="SUPFAM" id="SSF54909">
    <property type="entry name" value="Dimeric alpha+beta barrel"/>
    <property type="match status" value="1"/>
</dbReference>
<dbReference type="Proteomes" id="UP001589818">
    <property type="component" value="Unassembled WGS sequence"/>
</dbReference>
<dbReference type="RefSeq" id="WP_204820397.1">
    <property type="nucleotide sequence ID" value="NZ_JANHOF010000007.1"/>
</dbReference>